<proteinExistence type="predicted"/>
<accession>A0ABT0WDE2</accession>
<dbReference type="Proteomes" id="UP001523262">
    <property type="component" value="Unassembled WGS sequence"/>
</dbReference>
<sequence length="170" mass="19516">MAAVKNEEKVTNVIDVFWDGFLTSFKTFQSFQNGVEEKSLEAFESQLELVEKTTLEQLIKFEEESKKLIAEWKANLQEVLNNALTGYGVQNLTEWTDKFEEVEQKVEAVAFSPSKKTFEAFFESQAQLESALKEAIGQRQKNRAEVLDAIGEYVDQLKQTKKITHLQLLN</sequence>
<evidence type="ECO:0000313" key="1">
    <source>
        <dbReference type="EMBL" id="MCM2534341.1"/>
    </source>
</evidence>
<reference evidence="1 2" key="1">
    <citation type="submission" date="2022-06" db="EMBL/GenBank/DDBJ databases">
        <authorList>
            <person name="Jeon C.O."/>
        </authorList>
    </citation>
    <scope>NUCLEOTIDE SEQUENCE [LARGE SCALE GENOMIC DNA]</scope>
    <source>
        <strain evidence="1 2">KCTC 13943</strain>
    </source>
</reference>
<dbReference type="EMBL" id="JAMQCR010000002">
    <property type="protein sequence ID" value="MCM2534341.1"/>
    <property type="molecule type" value="Genomic_DNA"/>
</dbReference>
<dbReference type="InterPro" id="IPR011728">
    <property type="entry name" value="PhaP_Bmeg"/>
</dbReference>
<protein>
    <recommendedName>
        <fullName evidence="3">Polyhydroxyalkanoic acid inclusion protein PhaP</fullName>
    </recommendedName>
</protein>
<name>A0ABT0WDE2_9BACI</name>
<evidence type="ECO:0008006" key="3">
    <source>
        <dbReference type="Google" id="ProtNLM"/>
    </source>
</evidence>
<keyword evidence="2" id="KW-1185">Reference proteome</keyword>
<evidence type="ECO:0000313" key="2">
    <source>
        <dbReference type="Proteomes" id="UP001523262"/>
    </source>
</evidence>
<comment type="caution">
    <text evidence="1">The sequence shown here is derived from an EMBL/GenBank/DDBJ whole genome shotgun (WGS) entry which is preliminary data.</text>
</comment>
<organism evidence="1 2">
    <name type="scientific">Neobacillus pocheonensis</name>
    <dbReference type="NCBI Taxonomy" id="363869"/>
    <lineage>
        <taxon>Bacteria</taxon>
        <taxon>Bacillati</taxon>
        <taxon>Bacillota</taxon>
        <taxon>Bacilli</taxon>
        <taxon>Bacillales</taxon>
        <taxon>Bacillaceae</taxon>
        <taxon>Neobacillus</taxon>
    </lineage>
</organism>
<gene>
    <name evidence="1" type="ORF">NDK43_20800</name>
</gene>
<dbReference type="Pfam" id="PF09602">
    <property type="entry name" value="PhaP_Bmeg"/>
    <property type="match status" value="1"/>
</dbReference>